<evidence type="ECO:0000259" key="2">
    <source>
        <dbReference type="Pfam" id="PF24883"/>
    </source>
</evidence>
<evidence type="ECO:0000313" key="4">
    <source>
        <dbReference type="Proteomes" id="UP001295794"/>
    </source>
</evidence>
<dbReference type="Proteomes" id="UP001295794">
    <property type="component" value="Unassembled WGS sequence"/>
</dbReference>
<keyword evidence="1" id="KW-0677">Repeat</keyword>
<dbReference type="Pfam" id="PF24883">
    <property type="entry name" value="NPHP3_N"/>
    <property type="match status" value="1"/>
</dbReference>
<name>A0AAD2Q3U9_9AGAR</name>
<reference evidence="3" key="1">
    <citation type="submission" date="2023-11" db="EMBL/GenBank/DDBJ databases">
        <authorList>
            <person name="De Vega J J."/>
            <person name="De Vega J J."/>
        </authorList>
    </citation>
    <scope>NUCLEOTIDE SEQUENCE</scope>
</reference>
<gene>
    <name evidence="3" type="ORF">MYCIT1_LOCUS15995</name>
</gene>
<protein>
    <recommendedName>
        <fullName evidence="2">Nephrocystin 3-like N-terminal domain-containing protein</fullName>
    </recommendedName>
</protein>
<proteinExistence type="predicted"/>
<dbReference type="AlphaFoldDB" id="A0AAD2Q3U9"/>
<dbReference type="InterPro" id="IPR056884">
    <property type="entry name" value="NPHP3-like_N"/>
</dbReference>
<feature type="domain" description="Nephrocystin 3-like N-terminal" evidence="2">
    <location>
        <begin position="13"/>
        <end position="89"/>
    </location>
</feature>
<organism evidence="3 4">
    <name type="scientific">Mycena citricolor</name>
    <dbReference type="NCBI Taxonomy" id="2018698"/>
    <lineage>
        <taxon>Eukaryota</taxon>
        <taxon>Fungi</taxon>
        <taxon>Dikarya</taxon>
        <taxon>Basidiomycota</taxon>
        <taxon>Agaricomycotina</taxon>
        <taxon>Agaricomycetes</taxon>
        <taxon>Agaricomycetidae</taxon>
        <taxon>Agaricales</taxon>
        <taxon>Marasmiineae</taxon>
        <taxon>Mycenaceae</taxon>
        <taxon>Mycena</taxon>
    </lineage>
</organism>
<evidence type="ECO:0000313" key="3">
    <source>
        <dbReference type="EMBL" id="CAK5271107.1"/>
    </source>
</evidence>
<sequence length="98" mass="11129">LPSSFLTIFHCRSAVVEHMQTRKEFFAFAFISYREERSQRLESVLSALVYQLATQARCFRDQLKAAYDRRGAALSVSPTALLQCLMGMLKGAPKRVVL</sequence>
<keyword evidence="4" id="KW-1185">Reference proteome</keyword>
<feature type="non-terminal residue" evidence="3">
    <location>
        <position position="98"/>
    </location>
</feature>
<comment type="caution">
    <text evidence="3">The sequence shown here is derived from an EMBL/GenBank/DDBJ whole genome shotgun (WGS) entry which is preliminary data.</text>
</comment>
<evidence type="ECO:0000256" key="1">
    <source>
        <dbReference type="ARBA" id="ARBA00022737"/>
    </source>
</evidence>
<accession>A0AAD2Q3U9</accession>
<dbReference type="EMBL" id="CAVNYO010000169">
    <property type="protein sequence ID" value="CAK5271107.1"/>
    <property type="molecule type" value="Genomic_DNA"/>
</dbReference>
<feature type="non-terminal residue" evidence="3">
    <location>
        <position position="1"/>
    </location>
</feature>